<protein>
    <submittedName>
        <fullName evidence="2">TEX9 protein</fullName>
    </submittedName>
</protein>
<dbReference type="EMBL" id="WBMU01005587">
    <property type="protein sequence ID" value="NXC77465.1"/>
    <property type="molecule type" value="Genomic_DNA"/>
</dbReference>
<dbReference type="Proteomes" id="UP000657035">
    <property type="component" value="Unassembled WGS sequence"/>
</dbReference>
<evidence type="ECO:0000313" key="3">
    <source>
        <dbReference type="Proteomes" id="UP000657035"/>
    </source>
</evidence>
<accession>A0A851QAS2</accession>
<feature type="non-terminal residue" evidence="2">
    <location>
        <position position="1"/>
    </location>
</feature>
<evidence type="ECO:0000313" key="2">
    <source>
        <dbReference type="EMBL" id="NXC77465.1"/>
    </source>
</evidence>
<feature type="non-terminal residue" evidence="2">
    <location>
        <position position="212"/>
    </location>
</feature>
<reference evidence="2" key="1">
    <citation type="submission" date="2019-09" db="EMBL/GenBank/DDBJ databases">
        <title>Bird 10,000 Genomes (B10K) Project - Family phase.</title>
        <authorList>
            <person name="Zhang G."/>
        </authorList>
    </citation>
    <scope>NUCLEOTIDE SEQUENCE</scope>
    <source>
        <strain evidence="2">B10K-CU-031-38</strain>
    </source>
</reference>
<proteinExistence type="predicted"/>
<name>A0A851QAS2_ANHAN</name>
<comment type="caution">
    <text evidence="2">The sequence shown here is derived from an EMBL/GenBank/DDBJ whole genome shotgun (WGS) entry which is preliminary data.</text>
</comment>
<dbReference type="OrthoDB" id="269872at2759"/>
<keyword evidence="3" id="KW-1185">Reference proteome</keyword>
<organism evidence="2 3">
    <name type="scientific">Anhinga anhinga</name>
    <name type="common">Anhinga</name>
    <name type="synonym">Plotus anhinga</name>
    <dbReference type="NCBI Taxonomy" id="56067"/>
    <lineage>
        <taxon>Eukaryota</taxon>
        <taxon>Metazoa</taxon>
        <taxon>Chordata</taxon>
        <taxon>Craniata</taxon>
        <taxon>Vertebrata</taxon>
        <taxon>Euteleostomi</taxon>
        <taxon>Archelosauria</taxon>
        <taxon>Archosauria</taxon>
        <taxon>Dinosauria</taxon>
        <taxon>Saurischia</taxon>
        <taxon>Theropoda</taxon>
        <taxon>Coelurosauria</taxon>
        <taxon>Aves</taxon>
        <taxon>Neognathae</taxon>
        <taxon>Neoaves</taxon>
        <taxon>Aequornithes</taxon>
        <taxon>Suliformes</taxon>
        <taxon>Anhingidae</taxon>
        <taxon>Anhinga</taxon>
    </lineage>
</organism>
<feature type="coiled-coil region" evidence="1">
    <location>
        <begin position="137"/>
        <end position="196"/>
    </location>
</feature>
<dbReference type="PANTHER" id="PTHR23313:SF0">
    <property type="entry name" value="TESTIS-EXPRESSED PROTEIN 9"/>
    <property type="match status" value="1"/>
</dbReference>
<keyword evidence="1" id="KW-0175">Coiled coil</keyword>
<sequence>SSEIRNLEVQSADDVAVREDCIDFSLAKTISKIEEKLEREGLPDCLDDDIIPSIGNEIGAEAQIRFLKAKLRVMQEELDSIVCECKKKVRAEFLICRNGVGFPLTNNHNRFPSPFQVLRTKELENLKRVQKQAASSQSATKVRLNRALEEAERYKEELNKLKQSNKDAANQELKKIEELKTENKKLQKQKGELMTGFKKQLKLIDILKRQKV</sequence>
<dbReference type="PANTHER" id="PTHR23313">
    <property type="entry name" value="TSEC1-RELATED"/>
    <property type="match status" value="1"/>
</dbReference>
<dbReference type="AlphaFoldDB" id="A0A851QAS2"/>
<evidence type="ECO:0000256" key="1">
    <source>
        <dbReference type="SAM" id="Coils"/>
    </source>
</evidence>
<gene>
    <name evidence="2" type="primary">Tex9</name>
    <name evidence="2" type="ORF">ANHANH_R12805</name>
</gene>